<organism evidence="2 3">
    <name type="scientific">Iningainema tapete BLCC-T55</name>
    <dbReference type="NCBI Taxonomy" id="2748662"/>
    <lineage>
        <taxon>Bacteria</taxon>
        <taxon>Bacillati</taxon>
        <taxon>Cyanobacteriota</taxon>
        <taxon>Cyanophyceae</taxon>
        <taxon>Nostocales</taxon>
        <taxon>Scytonemataceae</taxon>
        <taxon>Iningainema tapete</taxon>
    </lineage>
</organism>
<dbReference type="PANTHER" id="PTHR34203:SF15">
    <property type="entry name" value="SLL1173 PROTEIN"/>
    <property type="match status" value="1"/>
</dbReference>
<dbReference type="GO" id="GO:0032259">
    <property type="term" value="P:methylation"/>
    <property type="evidence" value="ECO:0007669"/>
    <property type="project" value="UniProtKB-KW"/>
</dbReference>
<evidence type="ECO:0000313" key="2">
    <source>
        <dbReference type="EMBL" id="MBD2772398.1"/>
    </source>
</evidence>
<dbReference type="PANTHER" id="PTHR34203">
    <property type="entry name" value="METHYLTRANSFERASE, FKBM FAMILY PROTEIN"/>
    <property type="match status" value="1"/>
</dbReference>
<dbReference type="RefSeq" id="WP_190826892.1">
    <property type="nucleotide sequence ID" value="NZ_CAWPPI010000039.1"/>
</dbReference>
<accession>A0A8J7BX75</accession>
<comment type="caution">
    <text evidence="2">The sequence shown here is derived from an EMBL/GenBank/DDBJ whole genome shotgun (WGS) entry which is preliminary data.</text>
</comment>
<dbReference type="EMBL" id="JACXAE010000039">
    <property type="protein sequence ID" value="MBD2772398.1"/>
    <property type="molecule type" value="Genomic_DNA"/>
</dbReference>
<gene>
    <name evidence="2" type="ORF">ICL16_09995</name>
</gene>
<dbReference type="AlphaFoldDB" id="A0A8J7BX75"/>
<protein>
    <submittedName>
        <fullName evidence="2">FkbM family methyltransferase</fullName>
    </submittedName>
</protein>
<dbReference type="GO" id="GO:0008168">
    <property type="term" value="F:methyltransferase activity"/>
    <property type="evidence" value="ECO:0007669"/>
    <property type="project" value="UniProtKB-KW"/>
</dbReference>
<dbReference type="InterPro" id="IPR006342">
    <property type="entry name" value="FkbM_mtfrase"/>
</dbReference>
<proteinExistence type="predicted"/>
<reference evidence="2" key="1">
    <citation type="submission" date="2020-09" db="EMBL/GenBank/DDBJ databases">
        <title>Iningainema tapete sp. nov. (Scytonemataceae, Cyanobacteria) from greenhouses in central Florida (USA) produces two types of nodularin with biosynthetic potential for microcystin-LR and anabaenopeptins.</title>
        <authorList>
            <person name="Berthold D.E."/>
            <person name="Lefler F.W."/>
            <person name="Huang I.-S."/>
            <person name="Abdulla H."/>
            <person name="Zimba P.V."/>
            <person name="Laughinghouse H.D. IV."/>
        </authorList>
    </citation>
    <scope>NUCLEOTIDE SEQUENCE</scope>
    <source>
        <strain evidence="2">BLCCT55</strain>
    </source>
</reference>
<keyword evidence="2" id="KW-0489">Methyltransferase</keyword>
<evidence type="ECO:0000259" key="1">
    <source>
        <dbReference type="Pfam" id="PF05050"/>
    </source>
</evidence>
<dbReference type="Gene3D" id="3.40.50.150">
    <property type="entry name" value="Vaccinia Virus protein VP39"/>
    <property type="match status" value="1"/>
</dbReference>
<name>A0A8J7BX75_9CYAN</name>
<evidence type="ECO:0000313" key="3">
    <source>
        <dbReference type="Proteomes" id="UP000629098"/>
    </source>
</evidence>
<keyword evidence="3" id="KW-1185">Reference proteome</keyword>
<dbReference type="NCBIfam" id="TIGR01444">
    <property type="entry name" value="fkbM_fam"/>
    <property type="match status" value="1"/>
</dbReference>
<dbReference type="InterPro" id="IPR029063">
    <property type="entry name" value="SAM-dependent_MTases_sf"/>
</dbReference>
<dbReference type="Proteomes" id="UP000629098">
    <property type="component" value="Unassembled WGS sequence"/>
</dbReference>
<dbReference type="InterPro" id="IPR052514">
    <property type="entry name" value="SAM-dependent_MTase"/>
</dbReference>
<sequence length="247" mass="28249">MSMPFFFYRRLARWITCEFSLSNTSRISLQNKYEVASFQDVFCCPFYWQVFQFVNSPPKLVVDCGAHLGHFSILADICFQSKFNFANTQYILVEPNPFLLPTTKKNISEAGMSHRVELKQGLLGDKLGDGKLWINHKNYLATGLDYTEGAKPVTVPYIDLLKLVGKQAIDVLKIDIEGGEFSFVKSNLELFNQVNLIFMELHKATKEVHQELFTSLQSVGLYLANQPLEVHGQQLLIFQRQPVTNNK</sequence>
<keyword evidence="2" id="KW-0808">Transferase</keyword>
<dbReference type="Pfam" id="PF05050">
    <property type="entry name" value="Methyltransf_21"/>
    <property type="match status" value="1"/>
</dbReference>
<dbReference type="SUPFAM" id="SSF53335">
    <property type="entry name" value="S-adenosyl-L-methionine-dependent methyltransferases"/>
    <property type="match status" value="1"/>
</dbReference>
<feature type="domain" description="Methyltransferase FkbM" evidence="1">
    <location>
        <begin position="63"/>
        <end position="214"/>
    </location>
</feature>